<dbReference type="RefSeq" id="WP_124027905.1">
    <property type="nucleotide sequence ID" value="NZ_JBHRSN010000006.1"/>
</dbReference>
<name>A0A3N5XZ49_9ALTE</name>
<evidence type="ECO:0000313" key="2">
    <source>
        <dbReference type="Proteomes" id="UP000275281"/>
    </source>
</evidence>
<dbReference type="AlphaFoldDB" id="A0A3N5XZ49"/>
<sequence length="332" mass="37746">MNIDLNDGEWPIQHAPLIPLEEGGYCIPQHYLRYTHSKSTIEKIVAECSFDDHFLFFVGEDAGSLYLQVGIVGYDTYKREAKLGNKKIVYGRKWRVDLHTSTSEVIQTLFLAVKKAREHEVRELLKLQFREKWSAPFSTHQDLPLIAKYADHLYHSCTPLSINGFRRQAAELFKNLIYDEAALSLINIEQRNNGQVLVDVKLEHNDNSTLVLHGQQEFTLLLPATCTNALLHALMENLVAASNAYVAERFRFRGVNRFSHSISVTQLASLSIQTRAHQNIPGLKQNLKKLNAEVDQLRVPQVTGQQVHSVVEKLTELGQLDGFYPALEAENE</sequence>
<evidence type="ECO:0000313" key="1">
    <source>
        <dbReference type="EMBL" id="RPJ66547.1"/>
    </source>
</evidence>
<accession>A0A3N5XZ49</accession>
<keyword evidence="2" id="KW-1185">Reference proteome</keyword>
<proteinExistence type="predicted"/>
<gene>
    <name evidence="1" type="ORF">DRW07_10705</name>
</gene>
<organism evidence="1 2">
    <name type="scientific">Alteromonas sediminis</name>
    <dbReference type="NCBI Taxonomy" id="2259342"/>
    <lineage>
        <taxon>Bacteria</taxon>
        <taxon>Pseudomonadati</taxon>
        <taxon>Pseudomonadota</taxon>
        <taxon>Gammaproteobacteria</taxon>
        <taxon>Alteromonadales</taxon>
        <taxon>Alteromonadaceae</taxon>
        <taxon>Alteromonas/Salinimonas group</taxon>
        <taxon>Alteromonas</taxon>
    </lineage>
</organism>
<dbReference type="Proteomes" id="UP000275281">
    <property type="component" value="Unassembled WGS sequence"/>
</dbReference>
<comment type="caution">
    <text evidence="1">The sequence shown here is derived from an EMBL/GenBank/DDBJ whole genome shotgun (WGS) entry which is preliminary data.</text>
</comment>
<dbReference type="EMBL" id="RPOK01000003">
    <property type="protein sequence ID" value="RPJ66547.1"/>
    <property type="molecule type" value="Genomic_DNA"/>
</dbReference>
<protein>
    <submittedName>
        <fullName evidence="1">Uncharacterized protein</fullName>
    </submittedName>
</protein>
<reference evidence="1 2" key="1">
    <citation type="submission" date="2018-11" db="EMBL/GenBank/DDBJ databases">
        <authorList>
            <person name="Ye M.-Q."/>
            <person name="Du Z.-J."/>
        </authorList>
    </citation>
    <scope>NUCLEOTIDE SEQUENCE [LARGE SCALE GENOMIC DNA]</scope>
    <source>
        <strain evidence="1 2">U0105</strain>
    </source>
</reference>
<dbReference type="OrthoDB" id="8582784at2"/>